<comment type="caution">
    <text evidence="1">The sequence shown here is derived from an EMBL/GenBank/DDBJ whole genome shotgun (WGS) entry which is preliminary data.</text>
</comment>
<keyword evidence="2" id="KW-1185">Reference proteome</keyword>
<protein>
    <submittedName>
        <fullName evidence="1">Uncharacterized protein</fullName>
    </submittedName>
</protein>
<dbReference type="EMBL" id="JAPHNI010000525">
    <property type="protein sequence ID" value="KAJ8110189.1"/>
    <property type="molecule type" value="Genomic_DNA"/>
</dbReference>
<name>A0ACC2I5H6_9PLEO</name>
<gene>
    <name evidence="1" type="ORF">OPT61_g6899</name>
</gene>
<evidence type="ECO:0000313" key="2">
    <source>
        <dbReference type="Proteomes" id="UP001153331"/>
    </source>
</evidence>
<sequence>MSIHKTILDVGDTTQLVKKYDEVAIEYTGWIFDPEKPEGKGNQFDTSLGRGDTVTVVGAGRLLKGWDKGILGDYTPEDPSDSVCPMALNEKARFKLPYTYGYGANGFLGQVPKKATLIYTSTPTFTPPEDPSKRSERPARHAEK</sequence>
<proteinExistence type="predicted"/>
<reference evidence="1" key="1">
    <citation type="submission" date="2022-11" db="EMBL/GenBank/DDBJ databases">
        <title>Genome Sequence of Boeremia exigua.</title>
        <authorList>
            <person name="Buettner E."/>
        </authorList>
    </citation>
    <scope>NUCLEOTIDE SEQUENCE</scope>
    <source>
        <strain evidence="1">CU02</strain>
    </source>
</reference>
<organism evidence="1 2">
    <name type="scientific">Boeremia exigua</name>
    <dbReference type="NCBI Taxonomy" id="749465"/>
    <lineage>
        <taxon>Eukaryota</taxon>
        <taxon>Fungi</taxon>
        <taxon>Dikarya</taxon>
        <taxon>Ascomycota</taxon>
        <taxon>Pezizomycotina</taxon>
        <taxon>Dothideomycetes</taxon>
        <taxon>Pleosporomycetidae</taxon>
        <taxon>Pleosporales</taxon>
        <taxon>Pleosporineae</taxon>
        <taxon>Didymellaceae</taxon>
        <taxon>Boeremia</taxon>
    </lineage>
</organism>
<dbReference type="Proteomes" id="UP001153331">
    <property type="component" value="Unassembled WGS sequence"/>
</dbReference>
<evidence type="ECO:0000313" key="1">
    <source>
        <dbReference type="EMBL" id="KAJ8110189.1"/>
    </source>
</evidence>
<accession>A0ACC2I5H6</accession>